<evidence type="ECO:0000256" key="4">
    <source>
        <dbReference type="ARBA" id="ARBA00022692"/>
    </source>
</evidence>
<dbReference type="GO" id="GO:0015031">
    <property type="term" value="P:protein transport"/>
    <property type="evidence" value="ECO:0007669"/>
    <property type="project" value="UniProtKB-KW"/>
</dbReference>
<dbReference type="OrthoDB" id="9801500at2"/>
<accession>A0A1M6EDS8</accession>
<evidence type="ECO:0000256" key="7">
    <source>
        <dbReference type="RuleBase" id="RU003879"/>
    </source>
</evidence>
<evidence type="ECO:0000256" key="1">
    <source>
        <dbReference type="ARBA" id="ARBA00004162"/>
    </source>
</evidence>
<dbReference type="InterPro" id="IPR003400">
    <property type="entry name" value="ExbD"/>
</dbReference>
<protein>
    <submittedName>
        <fullName evidence="8">Biopolymer transport protein ExbD</fullName>
    </submittedName>
</protein>
<keyword evidence="7" id="KW-0813">Transport</keyword>
<reference evidence="9" key="1">
    <citation type="submission" date="2016-11" db="EMBL/GenBank/DDBJ databases">
        <authorList>
            <person name="Varghese N."/>
            <person name="Submissions S."/>
        </authorList>
    </citation>
    <scope>NUCLEOTIDE SEQUENCE [LARGE SCALE GENOMIC DNA]</scope>
    <source>
        <strain evidence="9">DSM 22623</strain>
    </source>
</reference>
<dbReference type="EMBL" id="FQYP01000003">
    <property type="protein sequence ID" value="SHI83636.1"/>
    <property type="molecule type" value="Genomic_DNA"/>
</dbReference>
<dbReference type="PANTHER" id="PTHR30558">
    <property type="entry name" value="EXBD MEMBRANE COMPONENT OF PMF-DRIVEN MACROMOLECULE IMPORT SYSTEM"/>
    <property type="match status" value="1"/>
</dbReference>
<organism evidence="8 9">
    <name type="scientific">Aquimarina spongiae</name>
    <dbReference type="NCBI Taxonomy" id="570521"/>
    <lineage>
        <taxon>Bacteria</taxon>
        <taxon>Pseudomonadati</taxon>
        <taxon>Bacteroidota</taxon>
        <taxon>Flavobacteriia</taxon>
        <taxon>Flavobacteriales</taxon>
        <taxon>Flavobacteriaceae</taxon>
        <taxon>Aquimarina</taxon>
    </lineage>
</organism>
<dbReference type="STRING" id="570521.SAMN04488508_103362"/>
<name>A0A1M6EDS8_9FLAO</name>
<dbReference type="PANTHER" id="PTHR30558:SF3">
    <property type="entry name" value="BIOPOLYMER TRANSPORT PROTEIN EXBD-RELATED"/>
    <property type="match status" value="1"/>
</dbReference>
<keyword evidence="7" id="KW-0653">Protein transport</keyword>
<keyword evidence="3" id="KW-1003">Cell membrane</keyword>
<comment type="similarity">
    <text evidence="2 7">Belongs to the ExbD/TolR family.</text>
</comment>
<dbReference type="GO" id="GO:0022857">
    <property type="term" value="F:transmembrane transporter activity"/>
    <property type="evidence" value="ECO:0007669"/>
    <property type="project" value="InterPro"/>
</dbReference>
<dbReference type="RefSeq" id="WP_073315699.1">
    <property type="nucleotide sequence ID" value="NZ_FQYP01000003.1"/>
</dbReference>
<evidence type="ECO:0000256" key="3">
    <source>
        <dbReference type="ARBA" id="ARBA00022475"/>
    </source>
</evidence>
<dbReference type="AlphaFoldDB" id="A0A1M6EDS8"/>
<evidence type="ECO:0000313" key="8">
    <source>
        <dbReference type="EMBL" id="SHI83636.1"/>
    </source>
</evidence>
<dbReference type="GO" id="GO:0005886">
    <property type="term" value="C:plasma membrane"/>
    <property type="evidence" value="ECO:0007669"/>
    <property type="project" value="UniProtKB-SubCell"/>
</dbReference>
<evidence type="ECO:0000256" key="2">
    <source>
        <dbReference type="ARBA" id="ARBA00005811"/>
    </source>
</evidence>
<dbReference type="Proteomes" id="UP000184432">
    <property type="component" value="Unassembled WGS sequence"/>
</dbReference>
<sequence>MVNRTAPMVNAGSMADIAFLLLIFFLVSTTIETDKGINRKLPPLLDEPVIADIKERNLFRVEINQQNELLVEGELMKIDELKSAAIAFLDNGGGSANQGCDYCLGSKDPLSSENPGKAIVSLVNSRETNYQTYITVQNELMAAYNELRNRVSTKLYGVSFLTMEESLKDPNYVGSREELKERIRNVQSLYPEKLSEAEPRQ</sequence>
<evidence type="ECO:0000313" key="9">
    <source>
        <dbReference type="Proteomes" id="UP000184432"/>
    </source>
</evidence>
<gene>
    <name evidence="8" type="ORF">SAMN04488508_103362</name>
</gene>
<keyword evidence="6" id="KW-0472">Membrane</keyword>
<dbReference type="Pfam" id="PF02472">
    <property type="entry name" value="ExbD"/>
    <property type="match status" value="1"/>
</dbReference>
<keyword evidence="9" id="KW-1185">Reference proteome</keyword>
<keyword evidence="5" id="KW-1133">Transmembrane helix</keyword>
<proteinExistence type="inferred from homology"/>
<keyword evidence="4 7" id="KW-0812">Transmembrane</keyword>
<comment type="subcellular location">
    <subcellularLocation>
        <location evidence="1">Cell membrane</location>
        <topology evidence="1">Single-pass membrane protein</topology>
    </subcellularLocation>
    <subcellularLocation>
        <location evidence="7">Cell membrane</location>
        <topology evidence="7">Single-pass type II membrane protein</topology>
    </subcellularLocation>
</comment>
<evidence type="ECO:0000256" key="5">
    <source>
        <dbReference type="ARBA" id="ARBA00022989"/>
    </source>
</evidence>
<evidence type="ECO:0000256" key="6">
    <source>
        <dbReference type="ARBA" id="ARBA00023136"/>
    </source>
</evidence>